<accession>A0A1F6TYD8</accession>
<protein>
    <recommendedName>
        <fullName evidence="3">Molybdopterin converting factor subunit 1</fullName>
    </recommendedName>
</protein>
<dbReference type="STRING" id="1817768.A3A87_08675"/>
<dbReference type="InterPro" id="IPR016155">
    <property type="entry name" value="Mopterin_synth/thiamin_S_b"/>
</dbReference>
<reference evidence="1 2" key="1">
    <citation type="journal article" date="2016" name="Nat. Commun.">
        <title>Thousands of microbial genomes shed light on interconnected biogeochemical processes in an aquifer system.</title>
        <authorList>
            <person name="Anantharaman K."/>
            <person name="Brown C.T."/>
            <person name="Hug L.A."/>
            <person name="Sharon I."/>
            <person name="Castelle C.J."/>
            <person name="Probst A.J."/>
            <person name="Thomas B.C."/>
            <person name="Singh A."/>
            <person name="Wilkins M.J."/>
            <person name="Karaoz U."/>
            <person name="Brodie E.L."/>
            <person name="Williams K.H."/>
            <person name="Hubbard S.S."/>
            <person name="Banfield J.F."/>
        </authorList>
    </citation>
    <scope>NUCLEOTIDE SEQUENCE [LARGE SCALE GENOMIC DNA]</scope>
</reference>
<gene>
    <name evidence="1" type="ORF">A3A87_08675</name>
</gene>
<evidence type="ECO:0000313" key="2">
    <source>
        <dbReference type="Proteomes" id="UP000179037"/>
    </source>
</evidence>
<dbReference type="EMBL" id="MFTC01000078">
    <property type="protein sequence ID" value="OGI50120.1"/>
    <property type="molecule type" value="Genomic_DNA"/>
</dbReference>
<dbReference type="SUPFAM" id="SSF54285">
    <property type="entry name" value="MoaD/ThiS"/>
    <property type="match status" value="1"/>
</dbReference>
<dbReference type="AlphaFoldDB" id="A0A1F6TYD8"/>
<organism evidence="1 2">
    <name type="scientific">Candidatus Muproteobacteria bacterium RIFCSPLOWO2_01_FULL_60_18</name>
    <dbReference type="NCBI Taxonomy" id="1817768"/>
    <lineage>
        <taxon>Bacteria</taxon>
        <taxon>Pseudomonadati</taxon>
        <taxon>Pseudomonadota</taxon>
        <taxon>Candidatus Muproteobacteria</taxon>
    </lineage>
</organism>
<proteinExistence type="predicted"/>
<name>A0A1F6TYD8_9PROT</name>
<comment type="caution">
    <text evidence="1">The sequence shown here is derived from an EMBL/GenBank/DDBJ whole genome shotgun (WGS) entry which is preliminary data.</text>
</comment>
<dbReference type="InterPro" id="IPR012675">
    <property type="entry name" value="Beta-grasp_dom_sf"/>
</dbReference>
<evidence type="ECO:0008006" key="3">
    <source>
        <dbReference type="Google" id="ProtNLM"/>
    </source>
</evidence>
<evidence type="ECO:0000313" key="1">
    <source>
        <dbReference type="EMBL" id="OGI50120.1"/>
    </source>
</evidence>
<dbReference type="Pfam" id="PF02597">
    <property type="entry name" value="ThiS"/>
    <property type="match status" value="1"/>
</dbReference>
<dbReference type="Proteomes" id="UP000179037">
    <property type="component" value="Unassembled WGS sequence"/>
</dbReference>
<sequence>MARILYFSTLVDKVGCSSEEVALPESVTDVRALLAWLRARGGNWENALREDAVRVTVNRQFAEAGTAVNDKMEIAIVPARPG</sequence>
<dbReference type="InterPro" id="IPR003749">
    <property type="entry name" value="ThiS/MoaD-like"/>
</dbReference>
<dbReference type="CDD" id="cd00754">
    <property type="entry name" value="Ubl_MoaD"/>
    <property type="match status" value="1"/>
</dbReference>
<dbReference type="Gene3D" id="3.10.20.30">
    <property type="match status" value="1"/>
</dbReference>